<dbReference type="EMBL" id="VWRR01000012">
    <property type="protein sequence ID" value="KAF6001911.1"/>
    <property type="molecule type" value="Genomic_DNA"/>
</dbReference>
<protein>
    <submittedName>
        <fullName evidence="1">Uncharacterized protein</fullName>
    </submittedName>
</protein>
<gene>
    <name evidence="1" type="ORF">F1559_001299</name>
</gene>
<dbReference type="AlphaFoldDB" id="A0A7J7IHW0"/>
<accession>A0A7J7IHW0</accession>
<reference evidence="1 2" key="1">
    <citation type="journal article" date="2020" name="J. Phycol.">
        <title>Comparative genome analysis reveals Cyanidiococcus gen. nov., a new extremophilic red algal genus sister to Cyanidioschyzon (Cyanidioschyzonaceae, Rhodophyta).</title>
        <authorList>
            <person name="Liu S.-L."/>
            <person name="Chiang Y.-R."/>
            <person name="Yoon H.S."/>
            <person name="Fu H.-Y."/>
        </authorList>
    </citation>
    <scope>NUCLEOTIDE SEQUENCE [LARGE SCALE GENOMIC DNA]</scope>
    <source>
        <strain evidence="1 2">THAL066</strain>
    </source>
</reference>
<sequence>MDRLVYFQLDQGVGSEAQQVSLRGKVEQQAAELEQRLESVWGARFSSSYEVVCQKFRKLGRVRSSAASRSATDAVEPTWENFYFLSGTQHNSSVHSQRDPFLPFASDKSQPGTVVGKRGFVIFPLSMLHKTDDSGVACRELGLIESDDNMPAFLEFFLASLPMNPFVSGHSLKPSLQLRTTRKACIFEYALETRGLIEEPCTSGYDRQGSKVENLAAERPDREAVDALCDDTPYIVEPNALVRMILTYDKLSDAGHASGLFLEVVILSPSLIVRKVSKNHEDDGPSSLPAHSPELVSRRFLSALLESFLPFEMTEVQPLIRSSETESVFPGLLTELKITTNERVPRSVLKNSVRQRAAMYWQMLFA</sequence>
<evidence type="ECO:0000313" key="1">
    <source>
        <dbReference type="EMBL" id="KAF6001911.1"/>
    </source>
</evidence>
<comment type="caution">
    <text evidence="1">The sequence shown here is derived from an EMBL/GenBank/DDBJ whole genome shotgun (WGS) entry which is preliminary data.</text>
</comment>
<proteinExistence type="predicted"/>
<evidence type="ECO:0000313" key="2">
    <source>
        <dbReference type="Proteomes" id="UP000530660"/>
    </source>
</evidence>
<keyword evidence="2" id="KW-1185">Reference proteome</keyword>
<name>A0A7J7IHW0_9RHOD</name>
<dbReference type="Proteomes" id="UP000530660">
    <property type="component" value="Unassembled WGS sequence"/>
</dbReference>
<organism evidence="1 2">
    <name type="scientific">Cyanidiococcus yangmingshanensis</name>
    <dbReference type="NCBI Taxonomy" id="2690220"/>
    <lineage>
        <taxon>Eukaryota</taxon>
        <taxon>Rhodophyta</taxon>
        <taxon>Bangiophyceae</taxon>
        <taxon>Cyanidiales</taxon>
        <taxon>Cyanidiaceae</taxon>
        <taxon>Cyanidiococcus</taxon>
    </lineage>
</organism>